<feature type="region of interest" description="Disordered" evidence="1">
    <location>
        <begin position="142"/>
        <end position="181"/>
    </location>
</feature>
<dbReference type="AlphaFoldDB" id="A0AAV9IXG0"/>
<organism evidence="2 3">
    <name type="scientific">Cyanidium caldarium</name>
    <name type="common">Red alga</name>
    <dbReference type="NCBI Taxonomy" id="2771"/>
    <lineage>
        <taxon>Eukaryota</taxon>
        <taxon>Rhodophyta</taxon>
        <taxon>Bangiophyceae</taxon>
        <taxon>Cyanidiales</taxon>
        <taxon>Cyanidiaceae</taxon>
        <taxon>Cyanidium</taxon>
    </lineage>
</organism>
<evidence type="ECO:0000313" key="3">
    <source>
        <dbReference type="Proteomes" id="UP001301350"/>
    </source>
</evidence>
<name>A0AAV9IXG0_CYACA</name>
<comment type="caution">
    <text evidence="2">The sequence shown here is derived from an EMBL/GenBank/DDBJ whole genome shotgun (WGS) entry which is preliminary data.</text>
</comment>
<accession>A0AAV9IXG0</accession>
<evidence type="ECO:0000256" key="1">
    <source>
        <dbReference type="SAM" id="MobiDB-lite"/>
    </source>
</evidence>
<proteinExistence type="predicted"/>
<protein>
    <submittedName>
        <fullName evidence="2">Uncharacterized protein</fullName>
    </submittedName>
</protein>
<keyword evidence="3" id="KW-1185">Reference proteome</keyword>
<evidence type="ECO:0000313" key="2">
    <source>
        <dbReference type="EMBL" id="KAK4537017.1"/>
    </source>
</evidence>
<reference evidence="2 3" key="1">
    <citation type="submission" date="2022-07" db="EMBL/GenBank/DDBJ databases">
        <title>Genome-wide signatures of adaptation to extreme environments.</title>
        <authorList>
            <person name="Cho C.H."/>
            <person name="Yoon H.S."/>
        </authorList>
    </citation>
    <scope>NUCLEOTIDE SEQUENCE [LARGE SCALE GENOMIC DNA]</scope>
    <source>
        <strain evidence="2 3">DBV 063 E5</strain>
    </source>
</reference>
<gene>
    <name evidence="2" type="ORF">CDCA_CDCA10G3042</name>
</gene>
<sequence>MDSASSRLHYAETYLKRSSDSSRTLQLYVNGALRVLEAERLGVQDAAALAAAAEWEAAGAALEAALRQLQRLLQGISADDGLRPSLERDWACKRRIVEAVTDLCRGPDARAALVVVISVWAESVHVDRRQLETHQLRALTAHDTLNRRDGPSRQRQHTLDTSSPSAKPTAESPALTYLRGT</sequence>
<dbReference type="EMBL" id="JANCYW010000010">
    <property type="protein sequence ID" value="KAK4537017.1"/>
    <property type="molecule type" value="Genomic_DNA"/>
</dbReference>
<dbReference type="Proteomes" id="UP001301350">
    <property type="component" value="Unassembled WGS sequence"/>
</dbReference>